<gene>
    <name evidence="3" type="ORF">CBR_g19540</name>
</gene>
<protein>
    <recommendedName>
        <fullName evidence="2">EF-hand domain-containing protein</fullName>
    </recommendedName>
</protein>
<accession>A0A388KY87</accession>
<dbReference type="PROSITE" id="PS00018">
    <property type="entry name" value="EF_HAND_1"/>
    <property type="match status" value="1"/>
</dbReference>
<dbReference type="SMART" id="SM00054">
    <property type="entry name" value="EFh"/>
    <property type="match status" value="2"/>
</dbReference>
<comment type="caution">
    <text evidence="3">The sequence shown here is derived from an EMBL/GenBank/DDBJ whole genome shotgun (WGS) entry which is preliminary data.</text>
</comment>
<dbReference type="Proteomes" id="UP000265515">
    <property type="component" value="Unassembled WGS sequence"/>
</dbReference>
<dbReference type="OMA" id="DHAFIFR"/>
<dbReference type="PANTHER" id="PTHR46971">
    <property type="entry name" value="CALCINEURIN B SUBUNIT (PROTEIN PHOSPHATASE 2B REGULATORY SUBUNIT)-LIKE PROTEIN"/>
    <property type="match status" value="1"/>
</dbReference>
<evidence type="ECO:0000313" key="3">
    <source>
        <dbReference type="EMBL" id="GBG75026.1"/>
    </source>
</evidence>
<dbReference type="SUPFAM" id="SSF47473">
    <property type="entry name" value="EF-hand"/>
    <property type="match status" value="1"/>
</dbReference>
<reference evidence="3 4" key="1">
    <citation type="journal article" date="2018" name="Cell">
        <title>The Chara Genome: Secondary Complexity and Implications for Plant Terrestrialization.</title>
        <authorList>
            <person name="Nishiyama T."/>
            <person name="Sakayama H."/>
            <person name="Vries J.D."/>
            <person name="Buschmann H."/>
            <person name="Saint-Marcoux D."/>
            <person name="Ullrich K.K."/>
            <person name="Haas F.B."/>
            <person name="Vanderstraeten L."/>
            <person name="Becker D."/>
            <person name="Lang D."/>
            <person name="Vosolsobe S."/>
            <person name="Rombauts S."/>
            <person name="Wilhelmsson P.K.I."/>
            <person name="Janitza P."/>
            <person name="Kern R."/>
            <person name="Heyl A."/>
            <person name="Rumpler F."/>
            <person name="Villalobos L.I.A.C."/>
            <person name="Clay J.M."/>
            <person name="Skokan R."/>
            <person name="Toyoda A."/>
            <person name="Suzuki Y."/>
            <person name="Kagoshima H."/>
            <person name="Schijlen E."/>
            <person name="Tajeshwar N."/>
            <person name="Catarino B."/>
            <person name="Hetherington A.J."/>
            <person name="Saltykova A."/>
            <person name="Bonnot C."/>
            <person name="Breuninger H."/>
            <person name="Symeonidi A."/>
            <person name="Radhakrishnan G.V."/>
            <person name="Van Nieuwerburgh F."/>
            <person name="Deforce D."/>
            <person name="Chang C."/>
            <person name="Karol K.G."/>
            <person name="Hedrich R."/>
            <person name="Ulvskov P."/>
            <person name="Glockner G."/>
            <person name="Delwiche C.F."/>
            <person name="Petrasek J."/>
            <person name="Van de Peer Y."/>
            <person name="Friml J."/>
            <person name="Beilby M."/>
            <person name="Dolan L."/>
            <person name="Kohara Y."/>
            <person name="Sugano S."/>
            <person name="Fujiyama A."/>
            <person name="Delaux P.-M."/>
            <person name="Quint M."/>
            <person name="TheiBen G."/>
            <person name="Hagemann M."/>
            <person name="Harholt J."/>
            <person name="Dunand C."/>
            <person name="Zachgo S."/>
            <person name="Langdale J."/>
            <person name="Maumus F."/>
            <person name="Straeten D.V.D."/>
            <person name="Gould S.B."/>
            <person name="Rensing S.A."/>
        </authorList>
    </citation>
    <scope>NUCLEOTIDE SEQUENCE [LARGE SCALE GENOMIC DNA]</scope>
    <source>
        <strain evidence="3 4">S276</strain>
    </source>
</reference>
<dbReference type="Gramene" id="GBG75026">
    <property type="protein sequence ID" value="GBG75026"/>
    <property type="gene ID" value="CBR_g19540"/>
</dbReference>
<dbReference type="OrthoDB" id="191686at2759"/>
<feature type="domain" description="EF-hand" evidence="2">
    <location>
        <begin position="1"/>
        <end position="34"/>
    </location>
</feature>
<dbReference type="AlphaFoldDB" id="A0A388KY87"/>
<sequence length="83" mass="9385">MVYAQVIFKVYDKNGDGKVTRDEVLSILRDLSGSFLTDEQRQEAVKRAFEEAGYAEDCVLTYGDFVKILTGVKFKMVVDVPLD</sequence>
<proteinExistence type="predicted"/>
<dbReference type="InterPro" id="IPR018247">
    <property type="entry name" value="EF_Hand_1_Ca_BS"/>
</dbReference>
<dbReference type="STRING" id="69332.A0A388KY87"/>
<dbReference type="EMBL" id="BFEA01000216">
    <property type="protein sequence ID" value="GBG75026.1"/>
    <property type="molecule type" value="Genomic_DNA"/>
</dbReference>
<dbReference type="Gene3D" id="1.10.238.10">
    <property type="entry name" value="EF-hand"/>
    <property type="match status" value="1"/>
</dbReference>
<organism evidence="3 4">
    <name type="scientific">Chara braunii</name>
    <name type="common">Braun's stonewort</name>
    <dbReference type="NCBI Taxonomy" id="69332"/>
    <lineage>
        <taxon>Eukaryota</taxon>
        <taxon>Viridiplantae</taxon>
        <taxon>Streptophyta</taxon>
        <taxon>Charophyceae</taxon>
        <taxon>Charales</taxon>
        <taxon>Characeae</taxon>
        <taxon>Chara</taxon>
    </lineage>
</organism>
<evidence type="ECO:0000256" key="1">
    <source>
        <dbReference type="ARBA" id="ARBA00022837"/>
    </source>
</evidence>
<dbReference type="InterPro" id="IPR011992">
    <property type="entry name" value="EF-hand-dom_pair"/>
</dbReference>
<keyword evidence="1" id="KW-0106">Calcium</keyword>
<dbReference type="Pfam" id="PF13499">
    <property type="entry name" value="EF-hand_7"/>
    <property type="match status" value="1"/>
</dbReference>
<evidence type="ECO:0000313" key="4">
    <source>
        <dbReference type="Proteomes" id="UP000265515"/>
    </source>
</evidence>
<dbReference type="GO" id="GO:0005509">
    <property type="term" value="F:calcium ion binding"/>
    <property type="evidence" value="ECO:0007669"/>
    <property type="project" value="InterPro"/>
</dbReference>
<dbReference type="PROSITE" id="PS50222">
    <property type="entry name" value="EF_HAND_2"/>
    <property type="match status" value="1"/>
</dbReference>
<dbReference type="PANTHER" id="PTHR46971:SF1">
    <property type="entry name" value="CALCINEURIN B SUBUNIT (PROTEIN PHOSPHATASE 2B REGULATORY SUBUNIT)-LIKE PROTEIN"/>
    <property type="match status" value="1"/>
</dbReference>
<keyword evidence="4" id="KW-1185">Reference proteome</keyword>
<name>A0A388KY87_CHABU</name>
<dbReference type="InterPro" id="IPR002048">
    <property type="entry name" value="EF_hand_dom"/>
</dbReference>
<evidence type="ECO:0000259" key="2">
    <source>
        <dbReference type="PROSITE" id="PS50222"/>
    </source>
</evidence>